<keyword evidence="2" id="KW-1185">Reference proteome</keyword>
<organism evidence="1 2">
    <name type="scientific">Triticum urartu</name>
    <name type="common">Red wild einkorn</name>
    <name type="synonym">Crithodium urartu</name>
    <dbReference type="NCBI Taxonomy" id="4572"/>
    <lineage>
        <taxon>Eukaryota</taxon>
        <taxon>Viridiplantae</taxon>
        <taxon>Streptophyta</taxon>
        <taxon>Embryophyta</taxon>
        <taxon>Tracheophyta</taxon>
        <taxon>Spermatophyta</taxon>
        <taxon>Magnoliopsida</taxon>
        <taxon>Liliopsida</taxon>
        <taxon>Poales</taxon>
        <taxon>Poaceae</taxon>
        <taxon>BOP clade</taxon>
        <taxon>Pooideae</taxon>
        <taxon>Triticodae</taxon>
        <taxon>Triticeae</taxon>
        <taxon>Triticinae</taxon>
        <taxon>Triticum</taxon>
    </lineage>
</organism>
<sequence length="83" mass="8574">PAGEPELQAHPAGRSAPEAVVPEHISGGIARLLLHRISLRPTRSAPSPTACSASRPPSWACSFLLPPKHSVCLAGISSTECSV</sequence>
<evidence type="ECO:0000313" key="1">
    <source>
        <dbReference type="EnsemblPlants" id="TuG1812G0500003783.01.T01.cds366762"/>
    </source>
</evidence>
<reference evidence="2" key="1">
    <citation type="journal article" date="2013" name="Nature">
        <title>Draft genome of the wheat A-genome progenitor Triticum urartu.</title>
        <authorList>
            <person name="Ling H.Q."/>
            <person name="Zhao S."/>
            <person name="Liu D."/>
            <person name="Wang J."/>
            <person name="Sun H."/>
            <person name="Zhang C."/>
            <person name="Fan H."/>
            <person name="Li D."/>
            <person name="Dong L."/>
            <person name="Tao Y."/>
            <person name="Gao C."/>
            <person name="Wu H."/>
            <person name="Li Y."/>
            <person name="Cui Y."/>
            <person name="Guo X."/>
            <person name="Zheng S."/>
            <person name="Wang B."/>
            <person name="Yu K."/>
            <person name="Liang Q."/>
            <person name="Yang W."/>
            <person name="Lou X."/>
            <person name="Chen J."/>
            <person name="Feng M."/>
            <person name="Jian J."/>
            <person name="Zhang X."/>
            <person name="Luo G."/>
            <person name="Jiang Y."/>
            <person name="Liu J."/>
            <person name="Wang Z."/>
            <person name="Sha Y."/>
            <person name="Zhang B."/>
            <person name="Wu H."/>
            <person name="Tang D."/>
            <person name="Shen Q."/>
            <person name="Xue P."/>
            <person name="Zou S."/>
            <person name="Wang X."/>
            <person name="Liu X."/>
            <person name="Wang F."/>
            <person name="Yang Y."/>
            <person name="An X."/>
            <person name="Dong Z."/>
            <person name="Zhang K."/>
            <person name="Zhang X."/>
            <person name="Luo M.C."/>
            <person name="Dvorak J."/>
            <person name="Tong Y."/>
            <person name="Wang J."/>
            <person name="Yang H."/>
            <person name="Li Z."/>
            <person name="Wang D."/>
            <person name="Zhang A."/>
            <person name="Wang J."/>
        </authorList>
    </citation>
    <scope>NUCLEOTIDE SEQUENCE</scope>
    <source>
        <strain evidence="2">cv. G1812</strain>
    </source>
</reference>
<dbReference type="Proteomes" id="UP000015106">
    <property type="component" value="Chromosome 5"/>
</dbReference>
<dbReference type="Gramene" id="TuG1812G0500003783.01.T01">
    <property type="protein sequence ID" value="TuG1812G0500003783.01.T01.cds366762"/>
    <property type="gene ID" value="TuG1812G0500003783.01"/>
</dbReference>
<proteinExistence type="predicted"/>
<evidence type="ECO:0000313" key="2">
    <source>
        <dbReference type="Proteomes" id="UP000015106"/>
    </source>
</evidence>
<dbReference type="EnsemblPlants" id="TuG1812G0500003783.01.T01">
    <property type="protein sequence ID" value="TuG1812G0500003783.01.T01.cds366762"/>
    <property type="gene ID" value="TuG1812G0500003783.01"/>
</dbReference>
<reference evidence="1" key="2">
    <citation type="submission" date="2018-03" db="EMBL/GenBank/DDBJ databases">
        <title>The Triticum urartu genome reveals the dynamic nature of wheat genome evolution.</title>
        <authorList>
            <person name="Ling H."/>
            <person name="Ma B."/>
            <person name="Shi X."/>
            <person name="Liu H."/>
            <person name="Dong L."/>
            <person name="Sun H."/>
            <person name="Cao Y."/>
            <person name="Gao Q."/>
            <person name="Zheng S."/>
            <person name="Li Y."/>
            <person name="Yu Y."/>
            <person name="Du H."/>
            <person name="Qi M."/>
            <person name="Li Y."/>
            <person name="Yu H."/>
            <person name="Cui Y."/>
            <person name="Wang N."/>
            <person name="Chen C."/>
            <person name="Wu H."/>
            <person name="Zhao Y."/>
            <person name="Zhang J."/>
            <person name="Li Y."/>
            <person name="Zhou W."/>
            <person name="Zhang B."/>
            <person name="Hu W."/>
            <person name="Eijk M."/>
            <person name="Tang J."/>
            <person name="Witsenboer H."/>
            <person name="Zhao S."/>
            <person name="Li Z."/>
            <person name="Zhang A."/>
            <person name="Wang D."/>
            <person name="Liang C."/>
        </authorList>
    </citation>
    <scope>NUCLEOTIDE SEQUENCE [LARGE SCALE GENOMIC DNA]</scope>
    <source>
        <strain evidence="1">cv. G1812</strain>
    </source>
</reference>
<protein>
    <submittedName>
        <fullName evidence="1">Uncharacterized protein</fullName>
    </submittedName>
</protein>
<reference evidence="1" key="3">
    <citation type="submission" date="2022-06" db="UniProtKB">
        <authorList>
            <consortium name="EnsemblPlants"/>
        </authorList>
    </citation>
    <scope>IDENTIFICATION</scope>
</reference>
<accession>A0A8R7QEX3</accession>
<dbReference type="AlphaFoldDB" id="A0A8R7QEX3"/>
<name>A0A8R7QEX3_TRIUA</name>